<dbReference type="Pfam" id="PF00296">
    <property type="entry name" value="Bac_luciferase"/>
    <property type="match status" value="1"/>
</dbReference>
<evidence type="ECO:0000313" key="6">
    <source>
        <dbReference type="EMBL" id="MDA0637902.1"/>
    </source>
</evidence>
<keyword evidence="1" id="KW-0285">Flavoprotein</keyword>
<evidence type="ECO:0000259" key="5">
    <source>
        <dbReference type="Pfam" id="PF00296"/>
    </source>
</evidence>
<protein>
    <submittedName>
        <fullName evidence="6">TIGR03621 family F420-dependent LLM class oxidoreductase</fullName>
    </submittedName>
</protein>
<proteinExistence type="predicted"/>
<keyword evidence="4" id="KW-0503">Monooxygenase</keyword>
<comment type="caution">
    <text evidence="6">The sequence shown here is derived from an EMBL/GenBank/DDBJ whole genome shotgun (WGS) entry which is preliminary data.</text>
</comment>
<evidence type="ECO:0000256" key="3">
    <source>
        <dbReference type="ARBA" id="ARBA00023002"/>
    </source>
</evidence>
<dbReference type="SUPFAM" id="SSF51679">
    <property type="entry name" value="Bacterial luciferase-like"/>
    <property type="match status" value="1"/>
</dbReference>
<evidence type="ECO:0000313" key="7">
    <source>
        <dbReference type="Proteomes" id="UP001144036"/>
    </source>
</evidence>
<dbReference type="PANTHER" id="PTHR30011">
    <property type="entry name" value="ALKANESULFONATE MONOOXYGENASE-RELATED"/>
    <property type="match status" value="1"/>
</dbReference>
<accession>A0ABT4SKZ0</accession>
<gene>
    <name evidence="6" type="ORF">OUY22_31220</name>
</gene>
<dbReference type="EMBL" id="JAPNNL010000187">
    <property type="protein sequence ID" value="MDA0637902.1"/>
    <property type="molecule type" value="Genomic_DNA"/>
</dbReference>
<evidence type="ECO:0000256" key="4">
    <source>
        <dbReference type="ARBA" id="ARBA00023033"/>
    </source>
</evidence>
<dbReference type="Gene3D" id="3.20.20.30">
    <property type="entry name" value="Luciferase-like domain"/>
    <property type="match status" value="1"/>
</dbReference>
<evidence type="ECO:0000256" key="2">
    <source>
        <dbReference type="ARBA" id="ARBA00022643"/>
    </source>
</evidence>
<dbReference type="InterPro" id="IPR051260">
    <property type="entry name" value="Diverse_substr_monoxygenases"/>
</dbReference>
<name>A0ABT4SKZ0_9ACTN</name>
<evidence type="ECO:0000256" key="1">
    <source>
        <dbReference type="ARBA" id="ARBA00022630"/>
    </source>
</evidence>
<dbReference type="InterPro" id="IPR011251">
    <property type="entry name" value="Luciferase-like_dom"/>
</dbReference>
<keyword evidence="2" id="KW-0288">FMN</keyword>
<dbReference type="InterPro" id="IPR036661">
    <property type="entry name" value="Luciferase-like_sf"/>
</dbReference>
<organism evidence="6 7">
    <name type="scientific">Nonomuraea corallina</name>
    <dbReference type="NCBI Taxonomy" id="2989783"/>
    <lineage>
        <taxon>Bacteria</taxon>
        <taxon>Bacillati</taxon>
        <taxon>Actinomycetota</taxon>
        <taxon>Actinomycetes</taxon>
        <taxon>Streptosporangiales</taxon>
        <taxon>Streptosporangiaceae</taxon>
        <taxon>Nonomuraea</taxon>
    </lineage>
</organism>
<dbReference type="InterPro" id="IPR019923">
    <property type="entry name" value="Lucif-like_OxRdtase_MSMEG_2516"/>
</dbReference>
<sequence length="301" mass="32627">MTAVPAVPAVTAVPAAPSLPSRPLRFGVVLISEDCSGAEWTAKCRRAETLGYDVIAVPDHLNLLSPFPTAVLAAEATEKAVIGTYVLNAAFHHPVLLARDVTTTGALIGGRLELGLGTGYVRSEFAALGLPDDPASRVRRLRRLVTGLDTLLEHKGPPLMIGGHGDRVLRLAARRAEIVSFTGAPYRPEYGRTALVGADELLRRVEFVRAEAGPRAPRIELNVLSKATVLTRDRRAGVETVRRYAPDLPPERLLELPTLFVGTPAQIAEQVLRHRETHGLTYFTVMETAMEDFGAVIELLR</sequence>
<dbReference type="NCBIfam" id="TIGR03621">
    <property type="entry name" value="F420_MSMEG_2516"/>
    <property type="match status" value="1"/>
</dbReference>
<dbReference type="RefSeq" id="WP_270158821.1">
    <property type="nucleotide sequence ID" value="NZ_JAPNNL010000187.1"/>
</dbReference>
<feature type="domain" description="Luciferase-like" evidence="5">
    <location>
        <begin position="44"/>
        <end position="236"/>
    </location>
</feature>
<reference evidence="6" key="1">
    <citation type="submission" date="2022-11" db="EMBL/GenBank/DDBJ databases">
        <title>Nonomuraea corallina sp. nov., a new species of the genus Nonomuraea isolated from sea side sediment in Thai sea.</title>
        <authorList>
            <person name="Ngamcharungchit C."/>
            <person name="Matsumoto A."/>
            <person name="Suriyachadkun C."/>
            <person name="Panbangred W."/>
            <person name="Inahashi Y."/>
            <person name="Intra B."/>
        </authorList>
    </citation>
    <scope>NUCLEOTIDE SEQUENCE</scope>
    <source>
        <strain evidence="6">MCN248</strain>
    </source>
</reference>
<keyword evidence="3" id="KW-0560">Oxidoreductase</keyword>
<keyword evidence="7" id="KW-1185">Reference proteome</keyword>
<dbReference type="Proteomes" id="UP001144036">
    <property type="component" value="Unassembled WGS sequence"/>
</dbReference>
<dbReference type="PANTHER" id="PTHR30011:SF16">
    <property type="entry name" value="C2H2 FINGER DOMAIN TRANSCRIPTION FACTOR (EUROFUNG)-RELATED"/>
    <property type="match status" value="1"/>
</dbReference>